<dbReference type="OrthoDB" id="6631606at2"/>
<organism evidence="1 2">
    <name type="scientific">Siccibacter turicensis</name>
    <dbReference type="NCBI Taxonomy" id="357233"/>
    <lineage>
        <taxon>Bacteria</taxon>
        <taxon>Pseudomonadati</taxon>
        <taxon>Pseudomonadota</taxon>
        <taxon>Gammaproteobacteria</taxon>
        <taxon>Enterobacterales</taxon>
        <taxon>Enterobacteriaceae</taxon>
        <taxon>Siccibacter</taxon>
    </lineage>
</organism>
<protein>
    <submittedName>
        <fullName evidence="1">Uncharacterized protein</fullName>
    </submittedName>
</protein>
<comment type="caution">
    <text evidence="1">The sequence shown here is derived from an EMBL/GenBank/DDBJ whole genome shotgun (WGS) entry which is preliminary data.</text>
</comment>
<accession>A0A2P8VFV7</accession>
<evidence type="ECO:0000313" key="1">
    <source>
        <dbReference type="EMBL" id="PSN06416.1"/>
    </source>
</evidence>
<reference evidence="1 2" key="1">
    <citation type="submission" date="2018-03" db="EMBL/GenBank/DDBJ databases">
        <title>Draft genome sequence of the first documented clinical Siccibacter turicensis isolate in Austria.</title>
        <authorList>
            <person name="Lepuschitz S."/>
            <person name="Pekard-Amenitsch S."/>
            <person name="Haunold R."/>
            <person name="Schill S."/>
            <person name="Mach R."/>
            <person name="Allerberger F."/>
            <person name="Ruppitsch W."/>
            <person name="Forsythe S.J."/>
        </authorList>
    </citation>
    <scope>NUCLEOTIDE SEQUENCE [LARGE SCALE GENOMIC DNA]</scope>
    <source>
        <strain evidence="1 2">6100069499-17</strain>
    </source>
</reference>
<gene>
    <name evidence="1" type="ORF">C7G83_17565</name>
</gene>
<sequence>MLSRKLTVKHDANGHPQPNIFTDLCRQGLAKAGICFTFPAHKVRITPRSAAGSQETRPGNSVAD</sequence>
<keyword evidence="2" id="KW-1185">Reference proteome</keyword>
<dbReference type="AlphaFoldDB" id="A0A2P8VFV7"/>
<name>A0A2P8VFV7_9ENTR</name>
<evidence type="ECO:0000313" key="2">
    <source>
        <dbReference type="Proteomes" id="UP000240212"/>
    </source>
</evidence>
<dbReference type="Proteomes" id="UP000240212">
    <property type="component" value="Unassembled WGS sequence"/>
</dbReference>
<proteinExistence type="predicted"/>
<dbReference type="EMBL" id="PYEP01000008">
    <property type="protein sequence ID" value="PSN06416.1"/>
    <property type="molecule type" value="Genomic_DNA"/>
</dbReference>